<keyword evidence="8" id="KW-1015">Disulfide bond</keyword>
<dbReference type="GO" id="GO:0005886">
    <property type="term" value="C:plasma membrane"/>
    <property type="evidence" value="ECO:0007669"/>
    <property type="project" value="UniProtKB-SubCell"/>
</dbReference>
<dbReference type="PRINTS" id="PR00382">
    <property type="entry name" value="LIPIDTRNSFER"/>
</dbReference>
<comment type="caution">
    <text evidence="14">The sequence shown here is derived from an EMBL/GenBank/DDBJ whole genome shotgun (WGS) entry which is preliminary data.</text>
</comment>
<keyword evidence="5" id="KW-0472">Membrane</keyword>
<accession>A0ABD2XVR0</accession>
<keyword evidence="3" id="KW-0813">Transport</keyword>
<evidence type="ECO:0000256" key="4">
    <source>
        <dbReference type="ARBA" id="ARBA00022475"/>
    </source>
</evidence>
<evidence type="ECO:0000259" key="13">
    <source>
        <dbReference type="Pfam" id="PF14368"/>
    </source>
</evidence>
<feature type="domain" description="Bifunctional inhibitor/plant lipid transfer protein/seed storage helical" evidence="13">
    <location>
        <begin position="18"/>
        <end position="106"/>
    </location>
</feature>
<dbReference type="GO" id="GO:0098552">
    <property type="term" value="C:side of membrane"/>
    <property type="evidence" value="ECO:0007669"/>
    <property type="project" value="UniProtKB-KW"/>
</dbReference>
<dbReference type="CDD" id="cd00010">
    <property type="entry name" value="AAI_LTSS"/>
    <property type="match status" value="1"/>
</dbReference>
<evidence type="ECO:0000256" key="3">
    <source>
        <dbReference type="ARBA" id="ARBA00022448"/>
    </source>
</evidence>
<dbReference type="Pfam" id="PF14368">
    <property type="entry name" value="LTP_2"/>
    <property type="match status" value="1"/>
</dbReference>
<dbReference type="PANTHER" id="PTHR33044">
    <property type="entry name" value="BIFUNCTIONAL INHIBITOR/LIPID-TRANSFER PROTEIN/SEED STORAGE 2S ALBUMIN SUPERFAMILY PROTEIN-RELATED"/>
    <property type="match status" value="1"/>
</dbReference>
<evidence type="ECO:0000256" key="11">
    <source>
        <dbReference type="SAM" id="MobiDB-lite"/>
    </source>
</evidence>
<sequence length="152" mass="15489">MVSSKMSSMITVVLMIVVITTTTTKVVEGQPDTSCAANLVPCGNYLNSSSPPPSCCNPLKQAVTNQLPCLCNLYENPALWAGLGINITQALKLPGDCGVSVNISLCSKAQAPSPSSKPPPAVPGGKQGNGVSKMAGTGLSSLLLLLASLMLC</sequence>
<name>A0ABD2XVR0_9GENT</name>
<evidence type="ECO:0000256" key="6">
    <source>
        <dbReference type="ARBA" id="ARBA00022729"/>
    </source>
</evidence>
<dbReference type="GO" id="GO:0008289">
    <property type="term" value="F:lipid binding"/>
    <property type="evidence" value="ECO:0007669"/>
    <property type="project" value="UniProtKB-KW"/>
</dbReference>
<reference evidence="14 15" key="1">
    <citation type="submission" date="2024-11" db="EMBL/GenBank/DDBJ databases">
        <title>A near-complete genome assembly of Cinchona calisaya.</title>
        <authorList>
            <person name="Lian D.C."/>
            <person name="Zhao X.W."/>
            <person name="Wei L."/>
        </authorList>
    </citation>
    <scope>NUCLEOTIDE SEQUENCE [LARGE SCALE GENOMIC DNA]</scope>
    <source>
        <tissue evidence="14">Nenye</tissue>
    </source>
</reference>
<comment type="similarity">
    <text evidence="2">Belongs to the plant LTP family.</text>
</comment>
<evidence type="ECO:0000313" key="15">
    <source>
        <dbReference type="Proteomes" id="UP001630127"/>
    </source>
</evidence>
<evidence type="ECO:0000256" key="1">
    <source>
        <dbReference type="ARBA" id="ARBA00004609"/>
    </source>
</evidence>
<dbReference type="EMBL" id="JBJUIK010000016">
    <property type="protein sequence ID" value="KAL3499512.1"/>
    <property type="molecule type" value="Genomic_DNA"/>
</dbReference>
<dbReference type="InterPro" id="IPR043325">
    <property type="entry name" value="LTSS"/>
</dbReference>
<protein>
    <recommendedName>
        <fullName evidence="13">Bifunctional inhibitor/plant lipid transfer protein/seed storage helical domain-containing protein</fullName>
    </recommendedName>
</protein>
<evidence type="ECO:0000256" key="8">
    <source>
        <dbReference type="ARBA" id="ARBA00023157"/>
    </source>
</evidence>
<evidence type="ECO:0000256" key="2">
    <source>
        <dbReference type="ARBA" id="ARBA00009748"/>
    </source>
</evidence>
<dbReference type="InterPro" id="IPR016140">
    <property type="entry name" value="Bifunc_inhib/LTP/seed_store"/>
</dbReference>
<keyword evidence="9" id="KW-0325">Glycoprotein</keyword>
<gene>
    <name evidence="14" type="ORF">ACH5RR_038605</name>
</gene>
<keyword evidence="5" id="KW-0336">GPI-anchor</keyword>
<evidence type="ECO:0000256" key="7">
    <source>
        <dbReference type="ARBA" id="ARBA00023121"/>
    </source>
</evidence>
<dbReference type="AlphaFoldDB" id="A0ABD2XVR0"/>
<dbReference type="InterPro" id="IPR000528">
    <property type="entry name" value="Plant_nsLTP"/>
</dbReference>
<keyword evidence="10" id="KW-0449">Lipoprotein</keyword>
<feature type="chain" id="PRO_5044756738" description="Bifunctional inhibitor/plant lipid transfer protein/seed storage helical domain-containing protein" evidence="12">
    <location>
        <begin position="30"/>
        <end position="152"/>
    </location>
</feature>
<evidence type="ECO:0000256" key="5">
    <source>
        <dbReference type="ARBA" id="ARBA00022622"/>
    </source>
</evidence>
<evidence type="ECO:0000256" key="10">
    <source>
        <dbReference type="ARBA" id="ARBA00023288"/>
    </source>
</evidence>
<dbReference type="SUPFAM" id="SSF47699">
    <property type="entry name" value="Bifunctional inhibitor/lipid-transfer protein/seed storage 2S albumin"/>
    <property type="match status" value="1"/>
</dbReference>
<evidence type="ECO:0000256" key="9">
    <source>
        <dbReference type="ARBA" id="ARBA00023180"/>
    </source>
</evidence>
<feature type="region of interest" description="Disordered" evidence="11">
    <location>
        <begin position="110"/>
        <end position="129"/>
    </location>
</feature>
<keyword evidence="15" id="KW-1185">Reference proteome</keyword>
<evidence type="ECO:0000313" key="14">
    <source>
        <dbReference type="EMBL" id="KAL3499512.1"/>
    </source>
</evidence>
<keyword evidence="4" id="KW-1003">Cell membrane</keyword>
<feature type="signal peptide" evidence="12">
    <location>
        <begin position="1"/>
        <end position="29"/>
    </location>
</feature>
<dbReference type="InterPro" id="IPR036312">
    <property type="entry name" value="Bifun_inhib/LTP/seed_sf"/>
</dbReference>
<keyword evidence="6 12" id="KW-0732">Signal</keyword>
<dbReference type="Gene3D" id="1.10.110.10">
    <property type="entry name" value="Plant lipid-transfer and hydrophobic proteins"/>
    <property type="match status" value="1"/>
</dbReference>
<dbReference type="Proteomes" id="UP001630127">
    <property type="component" value="Unassembled WGS sequence"/>
</dbReference>
<evidence type="ECO:0000256" key="12">
    <source>
        <dbReference type="SAM" id="SignalP"/>
    </source>
</evidence>
<organism evidence="14 15">
    <name type="scientific">Cinchona calisaya</name>
    <dbReference type="NCBI Taxonomy" id="153742"/>
    <lineage>
        <taxon>Eukaryota</taxon>
        <taxon>Viridiplantae</taxon>
        <taxon>Streptophyta</taxon>
        <taxon>Embryophyta</taxon>
        <taxon>Tracheophyta</taxon>
        <taxon>Spermatophyta</taxon>
        <taxon>Magnoliopsida</taxon>
        <taxon>eudicotyledons</taxon>
        <taxon>Gunneridae</taxon>
        <taxon>Pentapetalae</taxon>
        <taxon>asterids</taxon>
        <taxon>lamiids</taxon>
        <taxon>Gentianales</taxon>
        <taxon>Rubiaceae</taxon>
        <taxon>Cinchonoideae</taxon>
        <taxon>Cinchoneae</taxon>
        <taxon>Cinchona</taxon>
    </lineage>
</organism>
<keyword evidence="7" id="KW-0446">Lipid-binding</keyword>
<proteinExistence type="inferred from homology"/>
<comment type="subcellular location">
    <subcellularLocation>
        <location evidence="1">Cell membrane</location>
        <topology evidence="1">Lipid-anchor</topology>
        <topology evidence="1">GPI-anchor</topology>
    </subcellularLocation>
</comment>